<name>A0ABQ0TZ34_9GAMM</name>
<gene>
    <name evidence="2" type="ORF">HHA04nite_00260</name>
</gene>
<dbReference type="Proteomes" id="UP000321121">
    <property type="component" value="Unassembled WGS sequence"/>
</dbReference>
<keyword evidence="3" id="KW-1185">Reference proteome</keyword>
<reference evidence="2 3" key="1">
    <citation type="submission" date="2019-07" db="EMBL/GenBank/DDBJ databases">
        <title>Whole genome shotgun sequence of Halomonas halophila NBRC 102604.</title>
        <authorList>
            <person name="Hosoyama A."/>
            <person name="Uohara A."/>
            <person name="Ohji S."/>
            <person name="Ichikawa N."/>
        </authorList>
    </citation>
    <scope>NUCLEOTIDE SEQUENCE [LARGE SCALE GENOMIC DNA]</scope>
    <source>
        <strain evidence="2 3">NBRC 102604</strain>
    </source>
</reference>
<proteinExistence type="predicted"/>
<keyword evidence="1" id="KW-1133">Transmembrane helix</keyword>
<evidence type="ECO:0000313" key="3">
    <source>
        <dbReference type="Proteomes" id="UP000321121"/>
    </source>
</evidence>
<evidence type="ECO:0000256" key="1">
    <source>
        <dbReference type="SAM" id="Phobius"/>
    </source>
</evidence>
<feature type="transmembrane region" description="Helical" evidence="1">
    <location>
        <begin position="82"/>
        <end position="100"/>
    </location>
</feature>
<dbReference type="EMBL" id="BJUS01000001">
    <property type="protein sequence ID" value="GEK71482.1"/>
    <property type="molecule type" value="Genomic_DNA"/>
</dbReference>
<keyword evidence="1" id="KW-0472">Membrane</keyword>
<evidence type="ECO:0000313" key="2">
    <source>
        <dbReference type="EMBL" id="GEK71482.1"/>
    </source>
</evidence>
<organism evidence="2 3">
    <name type="scientific">Halomonas halophila</name>
    <dbReference type="NCBI Taxonomy" id="29573"/>
    <lineage>
        <taxon>Bacteria</taxon>
        <taxon>Pseudomonadati</taxon>
        <taxon>Pseudomonadota</taxon>
        <taxon>Gammaproteobacteria</taxon>
        <taxon>Oceanospirillales</taxon>
        <taxon>Halomonadaceae</taxon>
        <taxon>Halomonas</taxon>
    </lineage>
</organism>
<sequence>MRFETRFPARLGAGDRPLVALLTAAGLSVWLLYQPALVQGLDWPWRSVLVLLGIWALGGAFARPVVMSVGGRGLWRFSGTTWSRAALPLFALALLGRGLMG</sequence>
<comment type="caution">
    <text evidence="2">The sequence shown here is derived from an EMBL/GenBank/DDBJ whole genome shotgun (WGS) entry which is preliminary data.</text>
</comment>
<feature type="transmembrane region" description="Helical" evidence="1">
    <location>
        <begin position="50"/>
        <end position="70"/>
    </location>
</feature>
<protein>
    <submittedName>
        <fullName evidence="2">Uncharacterized protein</fullName>
    </submittedName>
</protein>
<keyword evidence="1" id="KW-0812">Transmembrane</keyword>
<accession>A0ABQ0TZ34</accession>